<dbReference type="EMBL" id="FTOJ01000001">
    <property type="protein sequence ID" value="SIS57645.1"/>
    <property type="molecule type" value="Genomic_DNA"/>
</dbReference>
<dbReference type="RefSeq" id="WP_076449232.1">
    <property type="nucleotide sequence ID" value="NZ_FTOJ01000001.1"/>
</dbReference>
<organism evidence="3 4">
    <name type="scientific">Chryseobacterium piscicola</name>
    <dbReference type="NCBI Taxonomy" id="551459"/>
    <lineage>
        <taxon>Bacteria</taxon>
        <taxon>Pseudomonadati</taxon>
        <taxon>Bacteroidota</taxon>
        <taxon>Flavobacteriia</taxon>
        <taxon>Flavobacteriales</taxon>
        <taxon>Weeksellaceae</taxon>
        <taxon>Chryseobacterium group</taxon>
        <taxon>Chryseobacterium</taxon>
    </lineage>
</organism>
<reference evidence="2 5" key="1">
    <citation type="submission" date="2016-11" db="EMBL/GenBank/DDBJ databases">
        <title>Whole genomes of Flavobacteriaceae.</title>
        <authorList>
            <person name="Stine C."/>
            <person name="Li C."/>
            <person name="Tadesse D."/>
        </authorList>
    </citation>
    <scope>NUCLEOTIDE SEQUENCE [LARGE SCALE GENOMIC DNA]</scope>
    <source>
        <strain evidence="2 5">DSM 21068</strain>
    </source>
</reference>
<proteinExistence type="predicted"/>
<sequence length="224" mass="26314">MKYKILSLAILLFSANLISQVIKESHDRDSLKETRIEEVMINEKDYDKVEIDYGTKQEFNARFIPWVGSEMALKFKNNFSQRGILKDITLYLHKTDKDVNLTDLEINFYEIDSITGKPSHKINKEHIIYSSKNKSRGRYKIDIKDKKIPFPPEGFFIAIKWVPNEFNDKKTGPSIRLTTYTYENLTYDRSRRDGHWYYHGNPNASPPAANIMIGMSVYFKKKKQ</sequence>
<dbReference type="EMBL" id="MUGO01000003">
    <property type="protein sequence ID" value="PQA96452.1"/>
    <property type="molecule type" value="Genomic_DNA"/>
</dbReference>
<dbReference type="OrthoDB" id="914976at2"/>
<dbReference type="AlphaFoldDB" id="A0A1N7K7S7"/>
<name>A0A1N7K7S7_9FLAO</name>
<dbReference type="Proteomes" id="UP000186246">
    <property type="component" value="Unassembled WGS sequence"/>
</dbReference>
<gene>
    <name evidence="2" type="ORF">B0A70_04885</name>
    <name evidence="3" type="ORF">SAMN05421796_101373</name>
</gene>
<feature type="signal peptide" evidence="1">
    <location>
        <begin position="1"/>
        <end position="19"/>
    </location>
</feature>
<evidence type="ECO:0000313" key="5">
    <source>
        <dbReference type="Proteomes" id="UP000238314"/>
    </source>
</evidence>
<keyword evidence="1" id="KW-0732">Signal</keyword>
<evidence type="ECO:0000313" key="4">
    <source>
        <dbReference type="Proteomes" id="UP000186246"/>
    </source>
</evidence>
<dbReference type="Proteomes" id="UP000238314">
    <property type="component" value="Unassembled WGS sequence"/>
</dbReference>
<feature type="chain" id="PRO_5044563645" evidence="1">
    <location>
        <begin position="20"/>
        <end position="224"/>
    </location>
</feature>
<reference evidence="3" key="3">
    <citation type="submission" date="2017-01" db="EMBL/GenBank/DDBJ databases">
        <authorList>
            <person name="Mah S.A."/>
            <person name="Swanson W.J."/>
            <person name="Moy G.W."/>
            <person name="Vacquier V.D."/>
        </authorList>
    </citation>
    <scope>NUCLEOTIDE SEQUENCE [LARGE SCALE GENOMIC DNA]</scope>
    <source>
        <strain evidence="3">DSM 21068</strain>
    </source>
</reference>
<evidence type="ECO:0000313" key="3">
    <source>
        <dbReference type="EMBL" id="SIS57645.1"/>
    </source>
</evidence>
<keyword evidence="5" id="KW-1185">Reference proteome</keyword>
<evidence type="ECO:0000313" key="2">
    <source>
        <dbReference type="EMBL" id="PQA96452.1"/>
    </source>
</evidence>
<reference evidence="4" key="2">
    <citation type="submission" date="2017-01" db="EMBL/GenBank/DDBJ databases">
        <authorList>
            <person name="Varghese N."/>
            <person name="Submissions S."/>
        </authorList>
    </citation>
    <scope>NUCLEOTIDE SEQUENCE [LARGE SCALE GENOMIC DNA]</scope>
    <source>
        <strain evidence="4">DSM 21068</strain>
    </source>
</reference>
<evidence type="ECO:0000256" key="1">
    <source>
        <dbReference type="SAM" id="SignalP"/>
    </source>
</evidence>
<accession>A0A1N7K7S7</accession>
<protein>
    <submittedName>
        <fullName evidence="3">Uncharacterized protein</fullName>
    </submittedName>
</protein>